<evidence type="ECO:0000313" key="1">
    <source>
        <dbReference type="EMBL" id="MDZ5758099.1"/>
    </source>
</evidence>
<protein>
    <submittedName>
        <fullName evidence="1">Uncharacterized protein</fullName>
    </submittedName>
</protein>
<organism evidence="1 2">
    <name type="scientific">Carnobacterium maltaromaticum</name>
    <name type="common">Carnobacterium piscicola</name>
    <dbReference type="NCBI Taxonomy" id="2751"/>
    <lineage>
        <taxon>Bacteria</taxon>
        <taxon>Bacillati</taxon>
        <taxon>Bacillota</taxon>
        <taxon>Bacilli</taxon>
        <taxon>Lactobacillales</taxon>
        <taxon>Carnobacteriaceae</taxon>
        <taxon>Carnobacterium</taxon>
    </lineage>
</organism>
<sequence>MNIIEELTRNVIEKKEHLKLKRIAEIIGNNVLEGKKTARLPFTYDEIEVYADQLEASNILVLVEAETTRVTLDWGLAS</sequence>
<accession>A0AAW9K166</accession>
<dbReference type="Proteomes" id="UP001290462">
    <property type="component" value="Unassembled WGS sequence"/>
</dbReference>
<dbReference type="EMBL" id="JAVBVO010000003">
    <property type="protein sequence ID" value="MDZ5758099.1"/>
    <property type="molecule type" value="Genomic_DNA"/>
</dbReference>
<dbReference type="AlphaFoldDB" id="A0AAW9K166"/>
<proteinExistence type="predicted"/>
<dbReference type="RefSeq" id="WP_322808674.1">
    <property type="nucleotide sequence ID" value="NZ_JAVBVO010000003.1"/>
</dbReference>
<gene>
    <name evidence="1" type="ORF">RAK27_05450</name>
</gene>
<comment type="caution">
    <text evidence="1">The sequence shown here is derived from an EMBL/GenBank/DDBJ whole genome shotgun (WGS) entry which is preliminary data.</text>
</comment>
<name>A0AAW9K166_CARML</name>
<reference evidence="1" key="1">
    <citation type="submission" date="2023-08" db="EMBL/GenBank/DDBJ databases">
        <title>Genomic characterization of piscicolin 126 produced by Carnobacterium maltaromaticum CM22 strain isolated from salmon (Salmo salar).</title>
        <authorList>
            <person name="Gonzalez-Gragera E."/>
            <person name="Garcia-Lopez J.D."/>
            <person name="Teso-Perez C."/>
            <person name="Gimenez-Hernandez I."/>
            <person name="Peralta-Sanchez J.M."/>
            <person name="Valdivia E."/>
            <person name="Montalban-Lopez M."/>
            <person name="Martin-Platero A.M."/>
            <person name="Banos A."/>
            <person name="Martinez-Bueno M."/>
        </authorList>
    </citation>
    <scope>NUCLEOTIDE SEQUENCE</scope>
    <source>
        <strain evidence="1">CM22</strain>
    </source>
</reference>
<evidence type="ECO:0000313" key="2">
    <source>
        <dbReference type="Proteomes" id="UP001290462"/>
    </source>
</evidence>